<dbReference type="InterPro" id="IPR019619">
    <property type="entry name" value="DUF2490"/>
</dbReference>
<dbReference type="SUPFAM" id="SSF56935">
    <property type="entry name" value="Porins"/>
    <property type="match status" value="1"/>
</dbReference>
<dbReference type="Proteomes" id="UP001356308">
    <property type="component" value="Unassembled WGS sequence"/>
</dbReference>
<gene>
    <name evidence="1" type="ORF">V1I91_05770</name>
</gene>
<evidence type="ECO:0000313" key="2">
    <source>
        <dbReference type="Proteomes" id="UP001356308"/>
    </source>
</evidence>
<comment type="caution">
    <text evidence="1">The sequence shown here is derived from an EMBL/GenBank/DDBJ whole genome shotgun (WGS) entry which is preliminary data.</text>
</comment>
<reference evidence="1 2" key="1">
    <citation type="submission" date="2024-01" db="EMBL/GenBank/DDBJ databases">
        <title>Maribacter spp. originated from different algae showed divergent polysaccharides utilization ability.</title>
        <authorList>
            <person name="Wang H."/>
            <person name="Wu Y."/>
        </authorList>
    </citation>
    <scope>NUCLEOTIDE SEQUENCE [LARGE SCALE GENOMIC DNA]</scope>
    <source>
        <strain evidence="1 2">PR1</strain>
    </source>
</reference>
<proteinExistence type="predicted"/>
<accession>A0ABU7IS05</accession>
<dbReference type="Pfam" id="PF10677">
    <property type="entry name" value="DUF2490"/>
    <property type="match status" value="1"/>
</dbReference>
<sequence length="232" mass="27228">MTTFSTRLLFIFSLLFVILMPSLVKAQENLTGYWNPKVSLNYDVSSNYSHNFSVEKRSYFYRDSDLQLNVRQIDLNHFSNFKVLDNQSIGFGIKYRLKETFENSTENELRFTEQYNITLKRGSIRYGHRLRAQQRITKSSTVHRFRYRFALDFPLKGKELDIGEPYLMVSTESLLSVGKSLLPAFDQRLTSKLGWVLSTTTKLQLGMEYRTENYAQSTENKLFFLTELVLNL</sequence>
<organism evidence="1 2">
    <name type="scientific">Maribacter cobaltidurans</name>
    <dbReference type="NCBI Taxonomy" id="1178778"/>
    <lineage>
        <taxon>Bacteria</taxon>
        <taxon>Pseudomonadati</taxon>
        <taxon>Bacteroidota</taxon>
        <taxon>Flavobacteriia</taxon>
        <taxon>Flavobacteriales</taxon>
        <taxon>Flavobacteriaceae</taxon>
        <taxon>Maribacter</taxon>
    </lineage>
</organism>
<protein>
    <submittedName>
        <fullName evidence="1">DUF2490 domain-containing protein</fullName>
    </submittedName>
</protein>
<keyword evidence="2" id="KW-1185">Reference proteome</keyword>
<dbReference type="EMBL" id="JAZDDG010000002">
    <property type="protein sequence ID" value="MEE1975566.1"/>
    <property type="molecule type" value="Genomic_DNA"/>
</dbReference>
<name>A0ABU7IS05_9FLAO</name>
<evidence type="ECO:0000313" key="1">
    <source>
        <dbReference type="EMBL" id="MEE1975566.1"/>
    </source>
</evidence>